<reference evidence="8 9" key="1">
    <citation type="submission" date="2016-02" db="EMBL/GenBank/DDBJ databases">
        <title>Comparative genomic and transcriptomic foundation for Pichia pastoris.</title>
        <authorList>
            <person name="Love K.R."/>
            <person name="Shah K.A."/>
            <person name="Whittaker C.A."/>
            <person name="Wu J."/>
            <person name="Bartlett M.C."/>
            <person name="Ma D."/>
            <person name="Leeson R.L."/>
            <person name="Priest M."/>
            <person name="Young S.K."/>
            <person name="Love J.C."/>
        </authorList>
    </citation>
    <scope>NUCLEOTIDE SEQUENCE [LARGE SCALE GENOMIC DNA]</scope>
    <source>
        <strain evidence="8 9">ATCC 28485</strain>
    </source>
</reference>
<evidence type="ECO:0000259" key="7">
    <source>
        <dbReference type="Pfam" id="PF02668"/>
    </source>
</evidence>
<keyword evidence="5" id="KW-0560">Oxidoreductase</keyword>
<name>A0A1B2J9Y0_PICPA</name>
<dbReference type="PANTHER" id="PTHR10696">
    <property type="entry name" value="GAMMA-BUTYROBETAINE HYDROXYLASE-RELATED"/>
    <property type="match status" value="1"/>
</dbReference>
<comment type="cofactor">
    <cofactor evidence="1">
        <name>Fe(2+)</name>
        <dbReference type="ChEBI" id="CHEBI:29033"/>
    </cofactor>
</comment>
<feature type="domain" description="TauD/TfdA-like" evidence="7">
    <location>
        <begin position="159"/>
        <end position="444"/>
    </location>
</feature>
<dbReference type="SUPFAM" id="SSF51197">
    <property type="entry name" value="Clavaminate synthase-like"/>
    <property type="match status" value="1"/>
</dbReference>
<dbReference type="Proteomes" id="UP000094565">
    <property type="component" value="Chromosome 1"/>
</dbReference>
<dbReference type="OrthoDB" id="406634at2759"/>
<keyword evidence="6" id="KW-0408">Iron</keyword>
<evidence type="ECO:0000256" key="6">
    <source>
        <dbReference type="ARBA" id="ARBA00023004"/>
    </source>
</evidence>
<keyword evidence="3" id="KW-0479">Metal-binding</keyword>
<evidence type="ECO:0000256" key="1">
    <source>
        <dbReference type="ARBA" id="ARBA00001954"/>
    </source>
</evidence>
<evidence type="ECO:0000256" key="4">
    <source>
        <dbReference type="ARBA" id="ARBA00022964"/>
    </source>
</evidence>
<gene>
    <name evidence="8" type="primary">AIM17</name>
    <name evidence="8" type="ORF">ATY40_BA7500661</name>
</gene>
<dbReference type="GO" id="GO:0045329">
    <property type="term" value="P:carnitine biosynthetic process"/>
    <property type="evidence" value="ECO:0007669"/>
    <property type="project" value="TreeGrafter"/>
</dbReference>
<dbReference type="InterPro" id="IPR003819">
    <property type="entry name" value="TauD/TfdA-like"/>
</dbReference>
<dbReference type="Pfam" id="PF02668">
    <property type="entry name" value="TauD"/>
    <property type="match status" value="1"/>
</dbReference>
<evidence type="ECO:0000256" key="3">
    <source>
        <dbReference type="ARBA" id="ARBA00022723"/>
    </source>
</evidence>
<dbReference type="AlphaFoldDB" id="A0A1B2J9Y0"/>
<proteinExistence type="inferred from homology"/>
<keyword evidence="4" id="KW-0223">Dioxygenase</keyword>
<dbReference type="GO" id="GO:0005739">
    <property type="term" value="C:mitochondrion"/>
    <property type="evidence" value="ECO:0007669"/>
    <property type="project" value="TreeGrafter"/>
</dbReference>
<dbReference type="EMBL" id="CP014584">
    <property type="protein sequence ID" value="ANZ74675.1"/>
    <property type="molecule type" value="Genomic_DNA"/>
</dbReference>
<dbReference type="Gene3D" id="3.30.2020.30">
    <property type="match status" value="1"/>
</dbReference>
<dbReference type="GO" id="GO:0051213">
    <property type="term" value="F:dioxygenase activity"/>
    <property type="evidence" value="ECO:0007669"/>
    <property type="project" value="UniProtKB-KW"/>
</dbReference>
<dbReference type="CDD" id="cd00250">
    <property type="entry name" value="CAS_like"/>
    <property type="match status" value="1"/>
</dbReference>
<sequence length="466" mass="53583">MLKSLVYKNFRLQAQGIRRLASVASNAGLELVDSSEASTTIKLDDKMLVTYHNVFLRDSCTMADKSIHKDSKQKLFKTSEIVPKSVPASTPRVIEDPRTGASMLEIEWDEGDGKTHKSTYSKQFLTQYSNIEARRIGKFFENDVIQWDRSKLVTAKNKGKIDFDYDSYVKDDLVLFDVLKKINTYGIVFINNIPKQEEKTNKWFIEDIATRIGYIRETFYGKLFDVKSVDNAKNIAYTSHSLPLHMDLLYYQSPPGLQLLHSIKNSVEGGESIFADSFFAAKYVAQTEPQAYFALTNVPISYHYENDEQYYYYARPLVVEDEASTDFATGQHTIKECNYSPSFQAPFEFGITKPFSPQDKDDLVSSHSISSNVNNAKEIGDSYLFKDFLRGLAMFEEFVHDPVNQYAIKIPENTCVIFDNRRILHSRNEFVLKEGEERFLKGCYLNKDTYMSKLRVLTKKFGHLFS</sequence>
<evidence type="ECO:0000256" key="5">
    <source>
        <dbReference type="ARBA" id="ARBA00023002"/>
    </source>
</evidence>
<organism evidence="8 9">
    <name type="scientific">Komagataella pastoris</name>
    <name type="common">Yeast</name>
    <name type="synonym">Pichia pastoris</name>
    <dbReference type="NCBI Taxonomy" id="4922"/>
    <lineage>
        <taxon>Eukaryota</taxon>
        <taxon>Fungi</taxon>
        <taxon>Dikarya</taxon>
        <taxon>Ascomycota</taxon>
        <taxon>Saccharomycotina</taxon>
        <taxon>Pichiomycetes</taxon>
        <taxon>Pichiales</taxon>
        <taxon>Pichiaceae</taxon>
        <taxon>Komagataella</taxon>
    </lineage>
</organism>
<keyword evidence="9" id="KW-1185">Reference proteome</keyword>
<dbReference type="GO" id="GO:0046872">
    <property type="term" value="F:metal ion binding"/>
    <property type="evidence" value="ECO:0007669"/>
    <property type="project" value="UniProtKB-KW"/>
</dbReference>
<dbReference type="InterPro" id="IPR038492">
    <property type="entry name" value="GBBH-like_N_sf"/>
</dbReference>
<dbReference type="PANTHER" id="PTHR10696:SF25">
    <property type="entry name" value="OXIDOREDUCTASE AIM17-RELATED"/>
    <property type="match status" value="1"/>
</dbReference>
<accession>A0A1B2J9Y0</accession>
<evidence type="ECO:0000313" key="8">
    <source>
        <dbReference type="EMBL" id="ANZ74675.1"/>
    </source>
</evidence>
<dbReference type="InterPro" id="IPR050411">
    <property type="entry name" value="AlphaKG_dependent_hydroxylases"/>
</dbReference>
<dbReference type="InterPro" id="IPR042098">
    <property type="entry name" value="TauD-like_sf"/>
</dbReference>
<dbReference type="Gene3D" id="3.60.130.10">
    <property type="entry name" value="Clavaminate synthase-like"/>
    <property type="match status" value="1"/>
</dbReference>
<comment type="similarity">
    <text evidence="2">Belongs to the gamma-BBH/TMLD family.</text>
</comment>
<evidence type="ECO:0000256" key="2">
    <source>
        <dbReference type="ARBA" id="ARBA00008654"/>
    </source>
</evidence>
<evidence type="ECO:0000313" key="9">
    <source>
        <dbReference type="Proteomes" id="UP000094565"/>
    </source>
</evidence>
<protein>
    <submittedName>
        <fullName evidence="8">BA75_00661T0</fullName>
    </submittedName>
</protein>